<reference evidence="13" key="2">
    <citation type="submission" date="2025-08" db="UniProtKB">
        <authorList>
            <consortium name="RefSeq"/>
        </authorList>
    </citation>
    <scope>IDENTIFICATION</scope>
    <source>
        <tissue evidence="13">Young leaves</tissue>
    </source>
</reference>
<comment type="similarity">
    <text evidence="2">Belongs to the PC-esterase family. TBL subfamily.</text>
</comment>
<evidence type="ECO:0000256" key="9">
    <source>
        <dbReference type="SAM" id="Phobius"/>
    </source>
</evidence>
<dbReference type="GO" id="GO:1990538">
    <property type="term" value="F:xylan O-acetyltransferase activity"/>
    <property type="evidence" value="ECO:0007669"/>
    <property type="project" value="UniProtKB-ARBA"/>
</dbReference>
<dbReference type="InterPro" id="IPR029962">
    <property type="entry name" value="TBL"/>
</dbReference>
<feature type="domain" description="Trichome birefringence-like C-terminal" evidence="10">
    <location>
        <begin position="197"/>
        <end position="486"/>
    </location>
</feature>
<dbReference type="Proteomes" id="UP000228380">
    <property type="component" value="Chromosome 12"/>
</dbReference>
<accession>A0A8B7C807</accession>
<proteinExistence type="inferred from homology"/>
<feature type="domain" description="Trichome birefringence-like N-terminal" evidence="11">
    <location>
        <begin position="143"/>
        <end position="196"/>
    </location>
</feature>
<evidence type="ECO:0000256" key="2">
    <source>
        <dbReference type="ARBA" id="ARBA00007727"/>
    </source>
</evidence>
<evidence type="ECO:0000256" key="5">
    <source>
        <dbReference type="ARBA" id="ARBA00022989"/>
    </source>
</evidence>
<keyword evidence="4" id="KW-0735">Signal-anchor</keyword>
<sequence>MAVSVSGLTRNASLAVPRSPAKRRGDGGEEGGGMEALRRLGRRVKPFEQVGVLGFLAFTAAFFLFIFFFFSSNHGGMAWPDQTAAAAAGGDGGGGGEKGVWELGAEIGQSKGRGGAKDVWGLGVELSRNKGGGGGGGRGAGGEECDWFDGEWVWDESYPLYESRDCGFLDEGFRCSENGRSDLFYSKWRWQPARCDLPRFDAKKMLEKLRNRRLVFVGDSIGRNQWESLLCLLSMAVPDKSSIYEVNGNPITKHKGFLVFKFRDYNCTVEYYRAPFLVLQSRPPARAPARVKTTLKLDILDWMSTRWKDADVLIFNTGHWWNYEKTIRGGCYFQEGNEVKMKMSAYTAYQRAIKTLFHWIDREVNRSRTQVIFRTYAPVHFRGGDWKTGGSCHLEKFPVLGSSQISLKEWAHLLKPFRNVSLENSAETRVLEFDVLNVTQMTARRRDGHLSIFYFGRSGPAPLHRQDCSHWCLPGVPDAWNELLYALFIRRESMIDQNATALGNTRVKLA</sequence>
<evidence type="ECO:0000256" key="4">
    <source>
        <dbReference type="ARBA" id="ARBA00022968"/>
    </source>
</evidence>
<evidence type="ECO:0000256" key="3">
    <source>
        <dbReference type="ARBA" id="ARBA00022692"/>
    </source>
</evidence>
<dbReference type="PANTHER" id="PTHR32285">
    <property type="entry name" value="PROTEIN TRICHOME BIREFRINGENCE-LIKE 9-RELATED"/>
    <property type="match status" value="1"/>
</dbReference>
<organism evidence="12 13">
    <name type="scientific">Phoenix dactylifera</name>
    <name type="common">Date palm</name>
    <dbReference type="NCBI Taxonomy" id="42345"/>
    <lineage>
        <taxon>Eukaryota</taxon>
        <taxon>Viridiplantae</taxon>
        <taxon>Streptophyta</taxon>
        <taxon>Embryophyta</taxon>
        <taxon>Tracheophyta</taxon>
        <taxon>Spermatophyta</taxon>
        <taxon>Magnoliopsida</taxon>
        <taxon>Liliopsida</taxon>
        <taxon>Arecaceae</taxon>
        <taxon>Coryphoideae</taxon>
        <taxon>Phoeniceae</taxon>
        <taxon>Phoenix</taxon>
    </lineage>
</organism>
<evidence type="ECO:0000259" key="11">
    <source>
        <dbReference type="Pfam" id="PF14416"/>
    </source>
</evidence>
<evidence type="ECO:0000313" key="12">
    <source>
        <dbReference type="Proteomes" id="UP000228380"/>
    </source>
</evidence>
<dbReference type="RefSeq" id="XP_008793675.4">
    <property type="nucleotide sequence ID" value="XM_008795453.4"/>
</dbReference>
<dbReference type="InterPro" id="IPR025846">
    <property type="entry name" value="TBL_N"/>
</dbReference>
<dbReference type="InterPro" id="IPR026057">
    <property type="entry name" value="TBL_C"/>
</dbReference>
<dbReference type="PANTHER" id="PTHR32285:SF213">
    <property type="entry name" value="PROTEIN TRICHOME BIREFRINGENCE-LIKE 11"/>
    <property type="match status" value="1"/>
</dbReference>
<dbReference type="Pfam" id="PF14416">
    <property type="entry name" value="PMR5N"/>
    <property type="match status" value="1"/>
</dbReference>
<dbReference type="OrthoDB" id="630188at2759"/>
<feature type="transmembrane region" description="Helical" evidence="9">
    <location>
        <begin position="50"/>
        <end position="70"/>
    </location>
</feature>
<reference evidence="12" key="1">
    <citation type="journal article" date="2019" name="Nat. Commun.">
        <title>Genome-wide association mapping of date palm fruit traits.</title>
        <authorList>
            <person name="Hazzouri K.M."/>
            <person name="Gros-Balthazard M."/>
            <person name="Flowers J.M."/>
            <person name="Copetti D."/>
            <person name="Lemansour A."/>
            <person name="Lebrun M."/>
            <person name="Masmoudi K."/>
            <person name="Ferrand S."/>
            <person name="Dhar M.I."/>
            <person name="Fresquez Z.A."/>
            <person name="Rosas U."/>
            <person name="Zhang J."/>
            <person name="Talag J."/>
            <person name="Lee S."/>
            <person name="Kudrna D."/>
            <person name="Powell R.F."/>
            <person name="Leitch I.J."/>
            <person name="Krueger R.R."/>
            <person name="Wing R.A."/>
            <person name="Amiri K.M.A."/>
            <person name="Purugganan M.D."/>
        </authorList>
    </citation>
    <scope>NUCLEOTIDE SEQUENCE [LARGE SCALE GENOMIC DNA]</scope>
    <source>
        <strain evidence="12">cv. Khalas</strain>
    </source>
</reference>
<keyword evidence="3 9" id="KW-0812">Transmembrane</keyword>
<comment type="subcellular location">
    <subcellularLocation>
        <location evidence="1">Golgi apparatus membrane</location>
        <topology evidence="1">Single-pass type II membrane protein</topology>
    </subcellularLocation>
</comment>
<protein>
    <submittedName>
        <fullName evidence="13">Protein trichome birefringence-like 10 isoform X1</fullName>
    </submittedName>
</protein>
<evidence type="ECO:0000313" key="13">
    <source>
        <dbReference type="RefSeq" id="XP_008793675.4"/>
    </source>
</evidence>
<keyword evidence="12" id="KW-1185">Reference proteome</keyword>
<evidence type="ECO:0000256" key="8">
    <source>
        <dbReference type="SAM" id="MobiDB-lite"/>
    </source>
</evidence>
<evidence type="ECO:0000256" key="1">
    <source>
        <dbReference type="ARBA" id="ARBA00004323"/>
    </source>
</evidence>
<dbReference type="KEGG" id="pda:103709918"/>
<dbReference type="AlphaFoldDB" id="A0A8B7C807"/>
<gene>
    <name evidence="13" type="primary">LOC103709918</name>
</gene>
<keyword evidence="5 9" id="KW-1133">Transmembrane helix</keyword>
<keyword evidence="6" id="KW-0333">Golgi apparatus</keyword>
<dbReference type="GO" id="GO:0000139">
    <property type="term" value="C:Golgi membrane"/>
    <property type="evidence" value="ECO:0007669"/>
    <property type="project" value="UniProtKB-SubCell"/>
</dbReference>
<evidence type="ECO:0000256" key="6">
    <source>
        <dbReference type="ARBA" id="ARBA00023034"/>
    </source>
</evidence>
<dbReference type="GeneID" id="103709918"/>
<evidence type="ECO:0000256" key="7">
    <source>
        <dbReference type="ARBA" id="ARBA00023136"/>
    </source>
</evidence>
<keyword evidence="7 9" id="KW-0472">Membrane</keyword>
<dbReference type="Pfam" id="PF13839">
    <property type="entry name" value="PC-Esterase"/>
    <property type="match status" value="1"/>
</dbReference>
<feature type="region of interest" description="Disordered" evidence="8">
    <location>
        <begin position="15"/>
        <end position="34"/>
    </location>
</feature>
<name>A0A8B7C807_PHODC</name>
<evidence type="ECO:0000259" key="10">
    <source>
        <dbReference type="Pfam" id="PF13839"/>
    </source>
</evidence>